<keyword evidence="1" id="KW-0812">Transmembrane</keyword>
<evidence type="ECO:0000313" key="2">
    <source>
        <dbReference type="EMBL" id="GAI62871.1"/>
    </source>
</evidence>
<comment type="caution">
    <text evidence="2">The sequence shown here is derived from an EMBL/GenBank/DDBJ whole genome shotgun (WGS) entry which is preliminary data.</text>
</comment>
<sequence>MLKPDAFFSRVKYTFQEKESRLARIGDIYLDESSSARIFSWKDSFESWKKRPILGRGIAGFGLIDGQYIRTLPELGIIGLVAFIWLLLSILRHSYKVYKQMDDELYKGLSLGFMAGFIGLAIHALTANTFIILRIMEPFWFITGMVIMLPTLEDEESLKTNDLL</sequence>
<dbReference type="InterPro" id="IPR051533">
    <property type="entry name" value="WaaL-like"/>
</dbReference>
<accession>X1R762</accession>
<evidence type="ECO:0000256" key="1">
    <source>
        <dbReference type="SAM" id="Phobius"/>
    </source>
</evidence>
<organism evidence="2">
    <name type="scientific">marine sediment metagenome</name>
    <dbReference type="NCBI Taxonomy" id="412755"/>
    <lineage>
        <taxon>unclassified sequences</taxon>
        <taxon>metagenomes</taxon>
        <taxon>ecological metagenomes</taxon>
    </lineage>
</organism>
<reference evidence="2" key="1">
    <citation type="journal article" date="2014" name="Front. Microbiol.">
        <title>High frequency of phylogenetically diverse reductive dehalogenase-homologous genes in deep subseafloor sedimentary metagenomes.</title>
        <authorList>
            <person name="Kawai M."/>
            <person name="Futagami T."/>
            <person name="Toyoda A."/>
            <person name="Takaki Y."/>
            <person name="Nishi S."/>
            <person name="Hori S."/>
            <person name="Arai W."/>
            <person name="Tsubouchi T."/>
            <person name="Morono Y."/>
            <person name="Uchiyama I."/>
            <person name="Ito T."/>
            <person name="Fujiyama A."/>
            <person name="Inagaki F."/>
            <person name="Takami H."/>
        </authorList>
    </citation>
    <scope>NUCLEOTIDE SEQUENCE</scope>
    <source>
        <strain evidence="2">Expedition CK06-06</strain>
    </source>
</reference>
<feature type="transmembrane region" description="Helical" evidence="1">
    <location>
        <begin position="75"/>
        <end position="93"/>
    </location>
</feature>
<keyword evidence="1" id="KW-1133">Transmembrane helix</keyword>
<gene>
    <name evidence="2" type="ORF">S12H4_05234</name>
</gene>
<proteinExistence type="predicted"/>
<dbReference type="EMBL" id="BARW01001709">
    <property type="protein sequence ID" value="GAI62871.1"/>
    <property type="molecule type" value="Genomic_DNA"/>
</dbReference>
<protein>
    <submittedName>
        <fullName evidence="2">Uncharacterized protein</fullName>
    </submittedName>
</protein>
<dbReference type="PANTHER" id="PTHR37422:SF13">
    <property type="entry name" value="LIPOPOLYSACCHARIDE BIOSYNTHESIS PROTEIN PA4999-RELATED"/>
    <property type="match status" value="1"/>
</dbReference>
<dbReference type="AlphaFoldDB" id="X1R762"/>
<name>X1R762_9ZZZZ</name>
<dbReference type="PANTHER" id="PTHR37422">
    <property type="entry name" value="TEICHURONIC ACID BIOSYNTHESIS PROTEIN TUAE"/>
    <property type="match status" value="1"/>
</dbReference>
<keyword evidence="1" id="KW-0472">Membrane</keyword>
<feature type="transmembrane region" description="Helical" evidence="1">
    <location>
        <begin position="105"/>
        <end position="125"/>
    </location>
</feature>